<sequence length="560" mass="64441">MGVPFCFVRKFAYMSVELVKEQVRRFLSTDTPEVLAIKGDWGVGKTYSWKQYIEEFKIECALKSYSYVSLFGINSIAELKQTTFLNTIDTNRIGEAPNIKGYSKKVADLVKDTKIPYVSKYVGGIGSLINSVSQLAMNKTIICFDDIERHSKGITIKDFMGLVSFFKEQKGCKVVLLLNEEAGDDTFKDYRKYKEKIVDRQLHFEPTAAQCFDIMFTDDFEFRDYVRDCCIGLNIKNKRIIRKIVEHTNEFLELVDGFDESIKKQVIHSTILLSWCYYCHGADEVHIPEFAFVNQSGTRMENEESGWTKEITDRWNMTLNRYGYRYTDEIDLAVARGIEQGFLDKEKLIPLCRHKQKEFEIQHASAKWDEAWKLFHGSFDSNEEEVAEAMEAGMRDIARTTSCSQYATGLALLRTLGKNEKADELIELFIESRKDNPEVFNVDSIDANPFGIKDKKFAEKLRKQYLELKPEPTVMDILELRKGSNSYNSSEVEVLNKLSQEQFVELFKGFKGEDLTSYIRACMLLSSGSQELAEKIGGAINEIGKSSPLNEYRMGKFRIR</sequence>
<organism evidence="1 2">
    <name type="scientific">Vibrio cholerae</name>
    <dbReference type="NCBI Taxonomy" id="666"/>
    <lineage>
        <taxon>Bacteria</taxon>
        <taxon>Pseudomonadati</taxon>
        <taxon>Pseudomonadota</taxon>
        <taxon>Gammaproteobacteria</taxon>
        <taxon>Vibrionales</taxon>
        <taxon>Vibrionaceae</taxon>
        <taxon>Vibrio</taxon>
    </lineage>
</organism>
<accession>A0A655W2E8</accession>
<dbReference type="Proteomes" id="UP000046067">
    <property type="component" value="Unassembled WGS sequence"/>
</dbReference>
<proteinExistence type="predicted"/>
<evidence type="ECO:0000313" key="1">
    <source>
        <dbReference type="EMBL" id="CSB81234.1"/>
    </source>
</evidence>
<protein>
    <recommendedName>
        <fullName evidence="3">KAP NTPase domain-containing protein</fullName>
    </recommendedName>
</protein>
<reference evidence="1 2" key="1">
    <citation type="submission" date="2015-07" db="EMBL/GenBank/DDBJ databases">
        <authorList>
            <consortium name="Pathogen Informatics"/>
        </authorList>
    </citation>
    <scope>NUCLEOTIDE SEQUENCE [LARGE SCALE GENOMIC DNA]</scope>
    <source>
        <strain evidence="1 2">A325</strain>
    </source>
</reference>
<dbReference type="Gene3D" id="3.40.50.300">
    <property type="entry name" value="P-loop containing nucleotide triphosphate hydrolases"/>
    <property type="match status" value="1"/>
</dbReference>
<evidence type="ECO:0000313" key="2">
    <source>
        <dbReference type="Proteomes" id="UP000046067"/>
    </source>
</evidence>
<dbReference type="SUPFAM" id="SSF52540">
    <property type="entry name" value="P-loop containing nucleoside triphosphate hydrolases"/>
    <property type="match status" value="1"/>
</dbReference>
<dbReference type="AlphaFoldDB" id="A0A655W2E8"/>
<dbReference type="EMBL" id="CWQJ01000005">
    <property type="protein sequence ID" value="CSB81234.1"/>
    <property type="molecule type" value="Genomic_DNA"/>
</dbReference>
<evidence type="ECO:0008006" key="3">
    <source>
        <dbReference type="Google" id="ProtNLM"/>
    </source>
</evidence>
<dbReference type="InterPro" id="IPR027417">
    <property type="entry name" value="P-loop_NTPase"/>
</dbReference>
<gene>
    <name evidence="1" type="ORF">ERS013201_01006</name>
</gene>
<name>A0A655W2E8_VIBCL</name>